<dbReference type="GO" id="GO:0016491">
    <property type="term" value="F:oxidoreductase activity"/>
    <property type="evidence" value="ECO:0007669"/>
    <property type="project" value="InterPro"/>
</dbReference>
<dbReference type="Gene3D" id="3.40.30.10">
    <property type="entry name" value="Glutaredoxin"/>
    <property type="match status" value="1"/>
</dbReference>
<organism evidence="2">
    <name type="scientific">marine metagenome</name>
    <dbReference type="NCBI Taxonomy" id="408172"/>
    <lineage>
        <taxon>unclassified sequences</taxon>
        <taxon>metagenomes</taxon>
        <taxon>ecological metagenomes</taxon>
    </lineage>
</organism>
<sequence length="46" mass="4990">MALPEVGKAAPVFTLINQDGTKVSLKGFKGERHVLVYFYPKALTPG</sequence>
<accession>A0A382MCT4</accession>
<gene>
    <name evidence="2" type="ORF">METZ01_LOCUS298106</name>
</gene>
<dbReference type="EMBL" id="UINC01092014">
    <property type="protein sequence ID" value="SVC45252.1"/>
    <property type="molecule type" value="Genomic_DNA"/>
</dbReference>
<dbReference type="AlphaFoldDB" id="A0A382MCT4"/>
<dbReference type="Pfam" id="PF00578">
    <property type="entry name" value="AhpC-TSA"/>
    <property type="match status" value="1"/>
</dbReference>
<protein>
    <recommendedName>
        <fullName evidence="1">Alkyl hydroperoxide reductase subunit C/ Thiol specific antioxidant domain-containing protein</fullName>
    </recommendedName>
</protein>
<dbReference type="GO" id="GO:0016209">
    <property type="term" value="F:antioxidant activity"/>
    <property type="evidence" value="ECO:0007669"/>
    <property type="project" value="InterPro"/>
</dbReference>
<dbReference type="SUPFAM" id="SSF52833">
    <property type="entry name" value="Thioredoxin-like"/>
    <property type="match status" value="1"/>
</dbReference>
<dbReference type="InterPro" id="IPR000866">
    <property type="entry name" value="AhpC/TSA"/>
</dbReference>
<reference evidence="2" key="1">
    <citation type="submission" date="2018-05" db="EMBL/GenBank/DDBJ databases">
        <authorList>
            <person name="Lanie J.A."/>
            <person name="Ng W.-L."/>
            <person name="Kazmierczak K.M."/>
            <person name="Andrzejewski T.M."/>
            <person name="Davidsen T.M."/>
            <person name="Wayne K.J."/>
            <person name="Tettelin H."/>
            <person name="Glass J.I."/>
            <person name="Rusch D."/>
            <person name="Podicherti R."/>
            <person name="Tsui H.-C.T."/>
            <person name="Winkler M.E."/>
        </authorList>
    </citation>
    <scope>NUCLEOTIDE SEQUENCE</scope>
</reference>
<dbReference type="InterPro" id="IPR036249">
    <property type="entry name" value="Thioredoxin-like_sf"/>
</dbReference>
<evidence type="ECO:0000259" key="1">
    <source>
        <dbReference type="Pfam" id="PF00578"/>
    </source>
</evidence>
<name>A0A382MCT4_9ZZZZ</name>
<proteinExistence type="predicted"/>
<feature type="domain" description="Alkyl hydroperoxide reductase subunit C/ Thiol specific antioxidant" evidence="1">
    <location>
        <begin position="6"/>
        <end position="46"/>
    </location>
</feature>
<evidence type="ECO:0000313" key="2">
    <source>
        <dbReference type="EMBL" id="SVC45252.1"/>
    </source>
</evidence>